<feature type="compositionally biased region" description="Polar residues" evidence="2">
    <location>
        <begin position="298"/>
        <end position="309"/>
    </location>
</feature>
<feature type="compositionally biased region" description="Low complexity" evidence="2">
    <location>
        <begin position="282"/>
        <end position="292"/>
    </location>
</feature>
<evidence type="ECO:0000313" key="4">
    <source>
        <dbReference type="Proteomes" id="UP000054144"/>
    </source>
</evidence>
<dbReference type="EMBL" id="KN882035">
    <property type="protein sequence ID" value="KIY46333.1"/>
    <property type="molecule type" value="Genomic_DNA"/>
</dbReference>
<dbReference type="OrthoDB" id="10255630at2759"/>
<accession>A0A0D7A6A4</accession>
<feature type="non-terminal residue" evidence="3">
    <location>
        <position position="1"/>
    </location>
</feature>
<protein>
    <submittedName>
        <fullName evidence="3">Uncharacterized protein</fullName>
    </submittedName>
</protein>
<evidence type="ECO:0000313" key="3">
    <source>
        <dbReference type="EMBL" id="KIY46333.1"/>
    </source>
</evidence>
<proteinExistence type="predicted"/>
<name>A0A0D7A6A4_9AGAR</name>
<feature type="region of interest" description="Disordered" evidence="2">
    <location>
        <begin position="264"/>
        <end position="310"/>
    </location>
</feature>
<gene>
    <name evidence="3" type="ORF">FISHEDRAFT_47472</name>
</gene>
<feature type="coiled-coil region" evidence="1">
    <location>
        <begin position="234"/>
        <end position="261"/>
    </location>
</feature>
<keyword evidence="4" id="KW-1185">Reference proteome</keyword>
<evidence type="ECO:0000256" key="1">
    <source>
        <dbReference type="SAM" id="Coils"/>
    </source>
</evidence>
<dbReference type="AlphaFoldDB" id="A0A0D7A6A4"/>
<feature type="coiled-coil region" evidence="1">
    <location>
        <begin position="40"/>
        <end position="127"/>
    </location>
</feature>
<sequence>AMRRAEEAERLQQDLQTEGTTLMRSLDEMRPKIVELTGAKLELVEKVDELERIIQGHEDTIAALRQSLEDSQQEKAESLSKLEHEAARNVTEATLTQTAHTELQNAYGELQAELDALKDNMLTLQMERSSSSQAASRTLEEASHLSGTVRSLQAELASVRTELEERRQGQDEGNHFLASAQNEIEALRMEVAVRDEEIEHLQLGSANTPTAANGPHSLDAEMLGSLRQQHAFDMSAAHSQIRALENKVFEAEARAHALQKHVSALEDSLTRASSATVRRESTSISRPSSRASLDYRRPSSSLSTSQKNLPTPLARTMFDQNLSEETLHKRKISLGMLKVRMDSEIAAASGPSRSKFGGELSTIVDVDDGDLVLPRGAPQPRPLHRPQFLDDEHVFWCSACQGDLVVL</sequence>
<organism evidence="3 4">
    <name type="scientific">Fistulina hepatica ATCC 64428</name>
    <dbReference type="NCBI Taxonomy" id="1128425"/>
    <lineage>
        <taxon>Eukaryota</taxon>
        <taxon>Fungi</taxon>
        <taxon>Dikarya</taxon>
        <taxon>Basidiomycota</taxon>
        <taxon>Agaricomycotina</taxon>
        <taxon>Agaricomycetes</taxon>
        <taxon>Agaricomycetidae</taxon>
        <taxon>Agaricales</taxon>
        <taxon>Fistulinaceae</taxon>
        <taxon>Fistulina</taxon>
    </lineage>
</organism>
<evidence type="ECO:0000256" key="2">
    <source>
        <dbReference type="SAM" id="MobiDB-lite"/>
    </source>
</evidence>
<keyword evidence="1" id="KW-0175">Coiled coil</keyword>
<dbReference type="Proteomes" id="UP000054144">
    <property type="component" value="Unassembled WGS sequence"/>
</dbReference>
<reference evidence="3 4" key="1">
    <citation type="journal article" date="2015" name="Fungal Genet. Biol.">
        <title>Evolution of novel wood decay mechanisms in Agaricales revealed by the genome sequences of Fistulina hepatica and Cylindrobasidium torrendii.</title>
        <authorList>
            <person name="Floudas D."/>
            <person name="Held B.W."/>
            <person name="Riley R."/>
            <person name="Nagy L.G."/>
            <person name="Koehler G."/>
            <person name="Ransdell A.S."/>
            <person name="Younus H."/>
            <person name="Chow J."/>
            <person name="Chiniquy J."/>
            <person name="Lipzen A."/>
            <person name="Tritt A."/>
            <person name="Sun H."/>
            <person name="Haridas S."/>
            <person name="LaButti K."/>
            <person name="Ohm R.A."/>
            <person name="Kues U."/>
            <person name="Blanchette R.A."/>
            <person name="Grigoriev I.V."/>
            <person name="Minto R.E."/>
            <person name="Hibbett D.S."/>
        </authorList>
    </citation>
    <scope>NUCLEOTIDE SEQUENCE [LARGE SCALE GENOMIC DNA]</scope>
    <source>
        <strain evidence="3 4">ATCC 64428</strain>
    </source>
</reference>
<feature type="region of interest" description="Disordered" evidence="2">
    <location>
        <begin position="128"/>
        <end position="147"/>
    </location>
</feature>